<evidence type="ECO:0000259" key="3">
    <source>
        <dbReference type="PROSITE" id="PS51737"/>
    </source>
</evidence>
<comment type="caution">
    <text evidence="4">The sequence shown here is derived from an EMBL/GenBank/DDBJ whole genome shotgun (WGS) entry which is preliminary data.</text>
</comment>
<organism evidence="4 5">
    <name type="scientific">Mesorhizobium sanjuanii</name>
    <dbReference type="NCBI Taxonomy" id="2037900"/>
    <lineage>
        <taxon>Bacteria</taxon>
        <taxon>Pseudomonadati</taxon>
        <taxon>Pseudomonadota</taxon>
        <taxon>Alphaproteobacteria</taxon>
        <taxon>Hyphomicrobiales</taxon>
        <taxon>Phyllobacteriaceae</taxon>
        <taxon>Mesorhizobium</taxon>
    </lineage>
</organism>
<evidence type="ECO:0000313" key="5">
    <source>
        <dbReference type="Proteomes" id="UP000219182"/>
    </source>
</evidence>
<dbReference type="PROSITE" id="PS51737">
    <property type="entry name" value="RECOMBINASE_DNA_BIND"/>
    <property type="match status" value="1"/>
</dbReference>
<dbReference type="Pfam" id="PF13408">
    <property type="entry name" value="Zn_ribbon_recom"/>
    <property type="match status" value="1"/>
</dbReference>
<dbReference type="PANTHER" id="PTHR30461:SF23">
    <property type="entry name" value="DNA RECOMBINASE-RELATED"/>
    <property type="match status" value="1"/>
</dbReference>
<dbReference type="SMART" id="SM00857">
    <property type="entry name" value="Resolvase"/>
    <property type="match status" value="1"/>
</dbReference>
<keyword evidence="1" id="KW-0175">Coiled coil</keyword>
<dbReference type="PROSITE" id="PS51736">
    <property type="entry name" value="RECOMBINASES_3"/>
    <property type="match status" value="1"/>
</dbReference>
<evidence type="ECO:0000256" key="1">
    <source>
        <dbReference type="SAM" id="Coils"/>
    </source>
</evidence>
<proteinExistence type="predicted"/>
<dbReference type="GO" id="GO:0000150">
    <property type="term" value="F:DNA strand exchange activity"/>
    <property type="evidence" value="ECO:0007669"/>
    <property type="project" value="InterPro"/>
</dbReference>
<dbReference type="InterPro" id="IPR038109">
    <property type="entry name" value="DNA_bind_recomb_sf"/>
</dbReference>
<dbReference type="InterPro" id="IPR025827">
    <property type="entry name" value="Zn_ribbon_recom_dom"/>
</dbReference>
<dbReference type="PANTHER" id="PTHR30461">
    <property type="entry name" value="DNA-INVERTASE FROM LAMBDOID PROPHAGE"/>
    <property type="match status" value="1"/>
</dbReference>
<feature type="domain" description="Recombinase" evidence="3">
    <location>
        <begin position="173"/>
        <end position="316"/>
    </location>
</feature>
<dbReference type="Proteomes" id="UP000219182">
    <property type="component" value="Unassembled WGS sequence"/>
</dbReference>
<gene>
    <name evidence="4" type="ORF">CN311_15795</name>
</gene>
<reference evidence="4 5" key="1">
    <citation type="submission" date="2017-09" db="EMBL/GenBank/DDBJ databases">
        <title>Mesorhizobum sanjuanii sp. nov. isolated from nodules of Lotus tenuis in saline-alkaline lowlands of Flooding Pampa.</title>
        <authorList>
            <person name="Sannazzaro A.I."/>
            <person name="Torres Tejerizo G.A."/>
            <person name="Fontana F."/>
            <person name="Cumpa Velazquez L.M."/>
            <person name="Hansen L."/>
            <person name="Pistorio M."/>
            <person name="Estrella M.J."/>
        </authorList>
    </citation>
    <scope>NUCLEOTIDE SEQUENCE [LARGE SCALE GENOMIC DNA]</scope>
    <source>
        <strain evidence="4 5">BSA136</strain>
    </source>
</reference>
<dbReference type="CDD" id="cd00338">
    <property type="entry name" value="Ser_Recombinase"/>
    <property type="match status" value="1"/>
</dbReference>
<dbReference type="InterPro" id="IPR036162">
    <property type="entry name" value="Resolvase-like_N_sf"/>
</dbReference>
<keyword evidence="5" id="KW-1185">Reference proteome</keyword>
<dbReference type="Pfam" id="PF00239">
    <property type="entry name" value="Resolvase"/>
    <property type="match status" value="1"/>
</dbReference>
<dbReference type="RefSeq" id="WP_097574709.1">
    <property type="nucleotide sequence ID" value="NZ_NWQG01000093.1"/>
</dbReference>
<name>A0A2A6FFF1_9HYPH</name>
<dbReference type="EMBL" id="NWQG01000093">
    <property type="protein sequence ID" value="PDQ20148.1"/>
    <property type="molecule type" value="Genomic_DNA"/>
</dbReference>
<protein>
    <submittedName>
        <fullName evidence="4">Recombinase family protein</fullName>
    </submittedName>
</protein>
<accession>A0A2A6FFF1</accession>
<sequence>MTEHSKITAGHQVRLAVVYLRQSSASQVENNRESTERQYALAGRARELGWPDERVLVIDEDLGLSGSGRVMRAGFARLTSEVALARVGIVLGLEVSRLARNNADWHRLIELAGLTDTLIGDADGIYHPALFNDRLLLGLKGAMSEAELHVLRARLNGGIRNKAARGELRRGLPVGFVWGEDDGEILIHPDEAVVHVIRTIFARFAELGSARRVWLWLRAQGMKFPLSLGGHHELRWSEASYHAVHAVLANPVYAGAYVYGKNRRETVLDETGARRKRVRKLPMEDWQVLIKGHHQGYIDWPTFEANRERVAANTQPRTHAKAQEQAGGAAREGGALLQGIARCGHCGRRLHTHYRGRTATPGYHCAGKVIVEGRGVYCLNVGGVQIDEAVVAAFLEALEPVRLAATLEAAERLENDREAALKQWRLDVERAAFAVNRAERRYRAVDPDNRLVARRLEQEWEEALRALEAAKTELAQREEQRRRVLSATEREKLLALGADLASVWHAPTTTPRDRKELLRTLIEEVTLHVDRDEAAAHLVLRWKGDATSRLTVALPRSRPATVRTDEDMLALLRRLAPHYPDAIIAGVLNRQGRRTAYGHRFDANRVGNLRRHWKIPVCKAKPPAADGDIVTIRQAAAALGVAPSTLHRHINDGLIRGEQITPGAPWRIRLTPELKARFLATPGDGFEPIRDAMDTLGLSRQSLLQRVKRGELDAVHVVRGQRKGLWIKTIDNNPTLFEHTS</sequence>
<dbReference type="GO" id="GO:0003677">
    <property type="term" value="F:DNA binding"/>
    <property type="evidence" value="ECO:0007669"/>
    <property type="project" value="InterPro"/>
</dbReference>
<dbReference type="Pfam" id="PF07508">
    <property type="entry name" value="Recombinase"/>
    <property type="match status" value="1"/>
</dbReference>
<dbReference type="Gene3D" id="3.90.1750.20">
    <property type="entry name" value="Putative Large Serine Recombinase, Chain B, Domain 2"/>
    <property type="match status" value="1"/>
</dbReference>
<dbReference type="Gene3D" id="3.40.50.1390">
    <property type="entry name" value="Resolvase, N-terminal catalytic domain"/>
    <property type="match status" value="1"/>
</dbReference>
<dbReference type="InterPro" id="IPR050639">
    <property type="entry name" value="SSR_resolvase"/>
</dbReference>
<dbReference type="InterPro" id="IPR011109">
    <property type="entry name" value="DNA_bind_recombinase_dom"/>
</dbReference>
<dbReference type="AlphaFoldDB" id="A0A2A6FFF1"/>
<feature type="domain" description="Resolvase/invertase-type recombinase catalytic" evidence="2">
    <location>
        <begin position="15"/>
        <end position="166"/>
    </location>
</feature>
<evidence type="ECO:0000313" key="4">
    <source>
        <dbReference type="EMBL" id="PDQ20148.1"/>
    </source>
</evidence>
<evidence type="ECO:0000259" key="2">
    <source>
        <dbReference type="PROSITE" id="PS51736"/>
    </source>
</evidence>
<dbReference type="SUPFAM" id="SSF53041">
    <property type="entry name" value="Resolvase-like"/>
    <property type="match status" value="1"/>
</dbReference>
<feature type="coiled-coil region" evidence="1">
    <location>
        <begin position="453"/>
        <end position="487"/>
    </location>
</feature>
<dbReference type="InterPro" id="IPR006119">
    <property type="entry name" value="Resolv_N"/>
</dbReference>